<dbReference type="EMBL" id="BMTD01000042">
    <property type="protein sequence ID" value="GGV30405.1"/>
    <property type="molecule type" value="Genomic_DNA"/>
</dbReference>
<comment type="caution">
    <text evidence="2">The sequence shown here is derived from an EMBL/GenBank/DDBJ whole genome shotgun (WGS) entry which is preliminary data.</text>
</comment>
<protein>
    <recommendedName>
        <fullName evidence="1">DUF6603 domain-containing protein</fullName>
    </recommendedName>
</protein>
<evidence type="ECO:0000313" key="2">
    <source>
        <dbReference type="EMBL" id="GGV30405.1"/>
    </source>
</evidence>
<dbReference type="Proteomes" id="UP000618795">
    <property type="component" value="Unassembled WGS sequence"/>
</dbReference>
<keyword evidence="3" id="KW-1185">Reference proteome</keyword>
<dbReference type="AlphaFoldDB" id="A0A918MGN2"/>
<evidence type="ECO:0000259" key="1">
    <source>
        <dbReference type="Pfam" id="PF20248"/>
    </source>
</evidence>
<reference evidence="2" key="1">
    <citation type="journal article" date="2014" name="Int. J. Syst. Evol. Microbiol.">
        <title>Complete genome sequence of Corynebacterium casei LMG S-19264T (=DSM 44701T), isolated from a smear-ripened cheese.</title>
        <authorList>
            <consortium name="US DOE Joint Genome Institute (JGI-PGF)"/>
            <person name="Walter F."/>
            <person name="Albersmeier A."/>
            <person name="Kalinowski J."/>
            <person name="Ruckert C."/>
        </authorList>
    </citation>
    <scope>NUCLEOTIDE SEQUENCE</scope>
    <source>
        <strain evidence="2">JCM 4369</strain>
    </source>
</reference>
<organism evidence="2 3">
    <name type="scientific">Streptomyces filipinensis</name>
    <dbReference type="NCBI Taxonomy" id="66887"/>
    <lineage>
        <taxon>Bacteria</taxon>
        <taxon>Bacillati</taxon>
        <taxon>Actinomycetota</taxon>
        <taxon>Actinomycetes</taxon>
        <taxon>Kitasatosporales</taxon>
        <taxon>Streptomycetaceae</taxon>
        <taxon>Streptomyces</taxon>
    </lineage>
</organism>
<proteinExistence type="predicted"/>
<feature type="domain" description="DUF6603" evidence="1">
    <location>
        <begin position="225"/>
        <end position="748"/>
    </location>
</feature>
<name>A0A918MGN2_9ACTN</name>
<gene>
    <name evidence="2" type="ORF">GCM10010260_83620</name>
</gene>
<evidence type="ECO:0000313" key="3">
    <source>
        <dbReference type="Proteomes" id="UP000618795"/>
    </source>
</evidence>
<accession>A0A918MGN2</accession>
<sequence>MRRMGRTQRIRVAAPRAAEYVQVMSQGALNAGTYDNMTLTELLEEAGIEEPPPWPFLDLIQNVQIHFSSREQFLATARFHPGTEDVLIDLGCFRAPIEGVQGPVLGFIATVKVNGQKIIDAPMLYFISTVSCQVCYVSTFLEQDGISKVNSWLLNADVDVTVRLPFPPRSGPGEGLKGWLGSVSTGLNGGTVPLLVFNPPETKGGTPRIRGPLPARASEVLNYVWGALRVTRVGGGFSERDIYVSFDAELKTGPLTWVAGGLGLSLALDGSWEVGTPFYGLSCHYLAPAAVPVAEVGKVEIFGQLMRIQALEEDFTGVPLAGHVLVQIGDIVGQAAGAYARHRDGWSSLFLYLEVLLGERFFPRVGVIQPTGGAIGFGINSTVRVPNASDIRTFPLVRRLDDAPTSPTDPTPPPLESLPLLASLAGPGGWITPAEGQYWGAGGISLVLFKFIDTRLLLLVEGGKEWKVMLAGSVSVNLPRPPSPAGGPIGRIIVIAALTYEITRRRFSMDVAIGDGSYVLDKRVSLHGGLSLRVWPDELFMVSLGGYHPQYRPPEGFPTPPPRIGATLQASSAVTIKGELYAALVPRAAMGGFELALLFDVGGAYRIEAWLTSRAHLMVQWDPFFVDGTVGVRVGVAGTVKVLFVKVRISLELGVDLSFWGGDDWPFGGVAQIKVWFVSFRIPFGSERKGAPPINWDDFAIQLPRPVKVNLEDGQSLPDRYTPVPDRWVRDGTEDAPTLVTSQGFRFSTFSSLSANRLEFNGNPFPLAEGTPPPKANIRPMDMSDVDSVHKVTLRRKSRPNELYDPRQQDGWVIREYRVAVSQAMWGQAGGPSFEGPELVTGRLGGLRFIVPPPVPGPHVGPVSAAALDVSPLPERYVPLRVRTVQGPQPVVDEDSVSLIGGTIAEAAQSRTRLHRELLALGIALDPHANDDLDGYADDIDNQFVRPPLTTTAV</sequence>
<reference evidence="2" key="2">
    <citation type="submission" date="2020-09" db="EMBL/GenBank/DDBJ databases">
        <authorList>
            <person name="Sun Q."/>
            <person name="Ohkuma M."/>
        </authorList>
    </citation>
    <scope>NUCLEOTIDE SEQUENCE</scope>
    <source>
        <strain evidence="2">JCM 4369</strain>
    </source>
</reference>
<dbReference type="Pfam" id="PF20248">
    <property type="entry name" value="DUF6603"/>
    <property type="match status" value="1"/>
</dbReference>
<dbReference type="InterPro" id="IPR046538">
    <property type="entry name" value="DUF6603"/>
</dbReference>